<feature type="compositionally biased region" description="Polar residues" evidence="1">
    <location>
        <begin position="1"/>
        <end position="11"/>
    </location>
</feature>
<feature type="region of interest" description="Disordered" evidence="1">
    <location>
        <begin position="106"/>
        <end position="224"/>
    </location>
</feature>
<reference evidence="2" key="1">
    <citation type="journal article" date="2020" name="Stud. Mycol.">
        <title>101 Dothideomycetes genomes: a test case for predicting lifestyles and emergence of pathogens.</title>
        <authorList>
            <person name="Haridas S."/>
            <person name="Albert R."/>
            <person name="Binder M."/>
            <person name="Bloem J."/>
            <person name="Labutti K."/>
            <person name="Salamov A."/>
            <person name="Andreopoulos B."/>
            <person name="Baker S."/>
            <person name="Barry K."/>
            <person name="Bills G."/>
            <person name="Bluhm B."/>
            <person name="Cannon C."/>
            <person name="Castanera R."/>
            <person name="Culley D."/>
            <person name="Daum C."/>
            <person name="Ezra D."/>
            <person name="Gonzalez J."/>
            <person name="Henrissat B."/>
            <person name="Kuo A."/>
            <person name="Liang C."/>
            <person name="Lipzen A."/>
            <person name="Lutzoni F."/>
            <person name="Magnuson J."/>
            <person name="Mondo S."/>
            <person name="Nolan M."/>
            <person name="Ohm R."/>
            <person name="Pangilinan J."/>
            <person name="Park H.-J."/>
            <person name="Ramirez L."/>
            <person name="Alfaro M."/>
            <person name="Sun H."/>
            <person name="Tritt A."/>
            <person name="Yoshinaga Y."/>
            <person name="Zwiers L.-H."/>
            <person name="Turgeon B."/>
            <person name="Goodwin S."/>
            <person name="Spatafora J."/>
            <person name="Crous P."/>
            <person name="Grigoriev I."/>
        </authorList>
    </citation>
    <scope>NUCLEOTIDE SEQUENCE</scope>
    <source>
        <strain evidence="2">CBS 122368</strain>
    </source>
</reference>
<evidence type="ECO:0000256" key="1">
    <source>
        <dbReference type="SAM" id="MobiDB-lite"/>
    </source>
</evidence>
<keyword evidence="3" id="KW-1185">Reference proteome</keyword>
<dbReference type="EMBL" id="ML987210">
    <property type="protein sequence ID" value="KAF2241897.1"/>
    <property type="molecule type" value="Genomic_DNA"/>
</dbReference>
<gene>
    <name evidence="2" type="ORF">BU26DRAFT_511272</name>
</gene>
<dbReference type="Proteomes" id="UP000800094">
    <property type="component" value="Unassembled WGS sequence"/>
</dbReference>
<feature type="compositionally biased region" description="Polar residues" evidence="1">
    <location>
        <begin position="24"/>
        <end position="35"/>
    </location>
</feature>
<feature type="compositionally biased region" description="Polar residues" evidence="1">
    <location>
        <begin position="144"/>
        <end position="161"/>
    </location>
</feature>
<evidence type="ECO:0000313" key="2">
    <source>
        <dbReference type="EMBL" id="KAF2241897.1"/>
    </source>
</evidence>
<dbReference type="RefSeq" id="XP_033676901.1">
    <property type="nucleotide sequence ID" value="XM_033827283.1"/>
</dbReference>
<organism evidence="2 3">
    <name type="scientific">Trematosphaeria pertusa</name>
    <dbReference type="NCBI Taxonomy" id="390896"/>
    <lineage>
        <taxon>Eukaryota</taxon>
        <taxon>Fungi</taxon>
        <taxon>Dikarya</taxon>
        <taxon>Ascomycota</taxon>
        <taxon>Pezizomycotina</taxon>
        <taxon>Dothideomycetes</taxon>
        <taxon>Pleosporomycetidae</taxon>
        <taxon>Pleosporales</taxon>
        <taxon>Massarineae</taxon>
        <taxon>Trematosphaeriaceae</taxon>
        <taxon>Trematosphaeria</taxon>
    </lineage>
</organism>
<feature type="region of interest" description="Disordered" evidence="1">
    <location>
        <begin position="1"/>
        <end position="35"/>
    </location>
</feature>
<sequence>MMWSSLPTLSKENGFEPFKLDSGGTDTQGNDPQNINRYVGQPLRLTRIQGEQPGSPSMGVLYPDLSARELFGTGNKDFVNGVTSSIEGIFLRQQPPSAWDAQARPLETPKQDQDGHRDTHDDFGLRREGRTRDRRTGRYERNPSHSLSPEPNCSQKGASSRQNRDIPGCDSYRYDEWSRGQSRDQDGRRSKGEETEADPHGTGRDPPHARHAPPAHGPTLAGQARVPISLMALVLSGTKARGTFRSF</sequence>
<dbReference type="AlphaFoldDB" id="A0A6A6HV42"/>
<protein>
    <submittedName>
        <fullName evidence="2">Uncharacterized protein</fullName>
    </submittedName>
</protein>
<proteinExistence type="predicted"/>
<accession>A0A6A6HV42</accession>
<evidence type="ECO:0000313" key="3">
    <source>
        <dbReference type="Proteomes" id="UP000800094"/>
    </source>
</evidence>
<name>A0A6A6HV42_9PLEO</name>
<feature type="compositionally biased region" description="Basic and acidic residues" evidence="1">
    <location>
        <begin position="172"/>
        <end position="208"/>
    </location>
</feature>
<feature type="compositionally biased region" description="Basic and acidic residues" evidence="1">
    <location>
        <begin position="107"/>
        <end position="143"/>
    </location>
</feature>
<dbReference type="GeneID" id="54580613"/>